<proteinExistence type="predicted"/>
<evidence type="ECO:0000313" key="3">
    <source>
        <dbReference type="Proteomes" id="UP000654075"/>
    </source>
</evidence>
<protein>
    <submittedName>
        <fullName evidence="2">Uncharacterized protein</fullName>
    </submittedName>
</protein>
<sequence length="249" mass="27152">AATRSCSSPAPQPSGPGLATLILAGAAHKRSEDDVDGSPGGLTLKVLQGAVVGSPKQQGEKTLPHITTPSFPVSPRTQKQREGDGWGRDERLPAVAAPRHRDDVVSAKLAGVPQLHVAVPLRRVVPLIGNPREEALWSLSALVSAFRNQADYGEMLASFYRGSAPAHCSVLADWLSSMPQNPFVWSRMHHRVRCRSRRRHLSMIGFAEARTPGALQVRRLLTYVKGWMAELDDQDSVNYQSVWLRSGSN</sequence>
<feature type="region of interest" description="Disordered" evidence="1">
    <location>
        <begin position="53"/>
        <end position="89"/>
    </location>
</feature>
<accession>A0A813F4C3</accession>
<gene>
    <name evidence="2" type="ORF">PGLA1383_LOCUS27077</name>
</gene>
<feature type="compositionally biased region" description="Polar residues" evidence="1">
    <location>
        <begin position="65"/>
        <end position="77"/>
    </location>
</feature>
<comment type="caution">
    <text evidence="2">The sequence shown here is derived from an EMBL/GenBank/DDBJ whole genome shotgun (WGS) entry which is preliminary data.</text>
</comment>
<dbReference type="AlphaFoldDB" id="A0A813F4C3"/>
<feature type="compositionally biased region" description="Basic and acidic residues" evidence="1">
    <location>
        <begin position="79"/>
        <end position="89"/>
    </location>
</feature>
<evidence type="ECO:0000313" key="2">
    <source>
        <dbReference type="EMBL" id="CAE8609247.1"/>
    </source>
</evidence>
<feature type="non-terminal residue" evidence="2">
    <location>
        <position position="249"/>
    </location>
</feature>
<dbReference type="Proteomes" id="UP000654075">
    <property type="component" value="Unassembled WGS sequence"/>
</dbReference>
<keyword evidence="3" id="KW-1185">Reference proteome</keyword>
<dbReference type="EMBL" id="CAJNNV010024263">
    <property type="protein sequence ID" value="CAE8609247.1"/>
    <property type="molecule type" value="Genomic_DNA"/>
</dbReference>
<evidence type="ECO:0000256" key="1">
    <source>
        <dbReference type="SAM" id="MobiDB-lite"/>
    </source>
</evidence>
<name>A0A813F4C3_POLGL</name>
<reference evidence="2" key="1">
    <citation type="submission" date="2021-02" db="EMBL/GenBank/DDBJ databases">
        <authorList>
            <person name="Dougan E. K."/>
            <person name="Rhodes N."/>
            <person name="Thang M."/>
            <person name="Chan C."/>
        </authorList>
    </citation>
    <scope>NUCLEOTIDE SEQUENCE</scope>
</reference>
<organism evidence="2 3">
    <name type="scientific">Polarella glacialis</name>
    <name type="common">Dinoflagellate</name>
    <dbReference type="NCBI Taxonomy" id="89957"/>
    <lineage>
        <taxon>Eukaryota</taxon>
        <taxon>Sar</taxon>
        <taxon>Alveolata</taxon>
        <taxon>Dinophyceae</taxon>
        <taxon>Suessiales</taxon>
        <taxon>Suessiaceae</taxon>
        <taxon>Polarella</taxon>
    </lineage>
</organism>
<feature type="non-terminal residue" evidence="2">
    <location>
        <position position="1"/>
    </location>
</feature>